<feature type="compositionally biased region" description="Acidic residues" evidence="1">
    <location>
        <begin position="44"/>
        <end position="54"/>
    </location>
</feature>
<organism evidence="2 3">
    <name type="scientific">Rhizoctonia solani</name>
    <dbReference type="NCBI Taxonomy" id="456999"/>
    <lineage>
        <taxon>Eukaryota</taxon>
        <taxon>Fungi</taxon>
        <taxon>Dikarya</taxon>
        <taxon>Basidiomycota</taxon>
        <taxon>Agaricomycotina</taxon>
        <taxon>Agaricomycetes</taxon>
        <taxon>Cantharellales</taxon>
        <taxon>Ceratobasidiaceae</taxon>
        <taxon>Rhizoctonia</taxon>
    </lineage>
</organism>
<protein>
    <submittedName>
        <fullName evidence="2">Uncharacterized protein</fullName>
    </submittedName>
</protein>
<dbReference type="Proteomes" id="UP000663843">
    <property type="component" value="Unassembled WGS sequence"/>
</dbReference>
<gene>
    <name evidence="2" type="ORF">RDB_LOCUS150734</name>
</gene>
<evidence type="ECO:0000313" key="3">
    <source>
        <dbReference type="Proteomes" id="UP000663843"/>
    </source>
</evidence>
<feature type="compositionally biased region" description="Pro residues" evidence="1">
    <location>
        <begin position="59"/>
        <end position="69"/>
    </location>
</feature>
<feature type="region of interest" description="Disordered" evidence="1">
    <location>
        <begin position="36"/>
        <end position="70"/>
    </location>
</feature>
<comment type="caution">
    <text evidence="2">The sequence shown here is derived from an EMBL/GenBank/DDBJ whole genome shotgun (WGS) entry which is preliminary data.</text>
</comment>
<evidence type="ECO:0000313" key="2">
    <source>
        <dbReference type="EMBL" id="CAE6509550.1"/>
    </source>
</evidence>
<accession>A0A8H3D429</accession>
<evidence type="ECO:0000256" key="1">
    <source>
        <dbReference type="SAM" id="MobiDB-lite"/>
    </source>
</evidence>
<name>A0A8H3D429_9AGAM</name>
<sequence length="280" mass="31071">MSGVASVAPNAYSNSHIYDYEYEGVECTGVNVPGVYSTFQTGGDENEVPDEPVEEEPRSPSPEPAPPPANAGLCVVTQESRAVATCSVFQLPSDGGAGFRLAQAWGFQSVESLDFHLKQSSFNRMTLRVDVIIKFGSIYGGDWALVPQVDMLDRIYQVVTTRPQNRPSNYLDEFPNLIWTYQYIPLRGEKDKLLRLVPGAKDADGTTSCTVHSFPFQRLQLQSTVHPYFATANTAQRAIYALGGRSHIPQLPAEQRNSLEMCIELYNRWLKRGVAKSSTR</sequence>
<proteinExistence type="predicted"/>
<dbReference type="EMBL" id="CAJMWT010005779">
    <property type="protein sequence ID" value="CAE6509550.1"/>
    <property type="molecule type" value="Genomic_DNA"/>
</dbReference>
<reference evidence="2" key="1">
    <citation type="submission" date="2021-01" db="EMBL/GenBank/DDBJ databases">
        <authorList>
            <person name="Kaushik A."/>
        </authorList>
    </citation>
    <scope>NUCLEOTIDE SEQUENCE</scope>
    <source>
        <strain evidence="2">AG2-2IIIB</strain>
    </source>
</reference>
<dbReference type="AlphaFoldDB" id="A0A8H3D429"/>